<feature type="domain" description="Glycoside hydrolase 123 catalytic" evidence="1">
    <location>
        <begin position="240"/>
        <end position="566"/>
    </location>
</feature>
<name>A0A1G6L2Z5_NIADE</name>
<dbReference type="RefSeq" id="WP_090388831.1">
    <property type="nucleotide sequence ID" value="NZ_FMZO01000002.1"/>
</dbReference>
<accession>A0A1G6L2Z5</accession>
<proteinExistence type="predicted"/>
<evidence type="ECO:0000259" key="1">
    <source>
        <dbReference type="Pfam" id="PF13320"/>
    </source>
</evidence>
<keyword evidence="3" id="KW-1185">Reference proteome</keyword>
<dbReference type="AlphaFoldDB" id="A0A1G6L2Z5"/>
<gene>
    <name evidence="2" type="ORF">SAMN04487894_102202</name>
</gene>
<evidence type="ECO:0000313" key="3">
    <source>
        <dbReference type="Proteomes" id="UP000198757"/>
    </source>
</evidence>
<evidence type="ECO:0000313" key="2">
    <source>
        <dbReference type="EMBL" id="SDC37700.1"/>
    </source>
</evidence>
<reference evidence="3" key="1">
    <citation type="submission" date="2016-10" db="EMBL/GenBank/DDBJ databases">
        <authorList>
            <person name="Varghese N."/>
            <person name="Submissions S."/>
        </authorList>
    </citation>
    <scope>NUCLEOTIDE SEQUENCE [LARGE SCALE GENOMIC DNA]</scope>
    <source>
        <strain evidence="3">DSM 25811 / CCM 8410 / LMG 26954 / E90</strain>
    </source>
</reference>
<dbReference type="EMBL" id="FMZO01000002">
    <property type="protein sequence ID" value="SDC37700.1"/>
    <property type="molecule type" value="Genomic_DNA"/>
</dbReference>
<dbReference type="OrthoDB" id="903930at2"/>
<dbReference type="STRING" id="1285928.SAMN04487894_102202"/>
<dbReference type="Pfam" id="PF13320">
    <property type="entry name" value="GH123_cat"/>
    <property type="match status" value="1"/>
</dbReference>
<sequence length="608" mass="69305">MIRQSGHLAFFLQRCVLPGNTRPVCVAKAIRDQKMLCIRKFFLLALVFSFVKGSAQNSADLYQVDALEKVFKERAYFPPLQDDTIRAAAGETASIQLVIRANRMLTGLSATAVCLPGNTSKLTGKTGWVTYVPVGRSYTPASKDLLRSVSGYFPDPIVDDTLLTLSPGEINPLWVSVPIPVSTAAGVYRIQVRVNGLVNGKKEQFHRTVAVKVYPVKVPETSLWITNWSAHFNPVSLELLNRGNKVELYSPLYWELLKVHADMMASHNQNVHRIYAAWNTKYTLRDGKYSFDFTNFDKEAELFDRAGALKRIEGGHLAWRSGAWDDPFFVEVPLEDNEATRKLKQAPNPSIKLYGMRSVLLPVDDSRTQNFLNQFLPALKAHLEQKGWLGRYMQHISDEPTAKNAPSYVAISSYVKKYLPGVKIMDAVLTSKELKEGIDVWIPVLDVYHKDYAFYQELKKNGREVWFYTCVGPRGNYANRFIEQPLIQTRYLHWINYKYGATGYLHWGLNYWGGRDPLRDDASRDRGKLPAGDANIVYPGYKKLYTSIRFEAMRDGIYDYELLKMLEQKDAAKAKGLANELILNFNDYDNSILYFRKVRKRLLEALGD</sequence>
<organism evidence="2 3">
    <name type="scientific">Niabella drilacis (strain DSM 25811 / CCM 8410 / CCUG 62505 / LMG 26954 / E90)</name>
    <dbReference type="NCBI Taxonomy" id="1285928"/>
    <lineage>
        <taxon>Bacteria</taxon>
        <taxon>Pseudomonadati</taxon>
        <taxon>Bacteroidota</taxon>
        <taxon>Chitinophagia</taxon>
        <taxon>Chitinophagales</taxon>
        <taxon>Chitinophagaceae</taxon>
        <taxon>Niabella</taxon>
    </lineage>
</organism>
<dbReference type="Proteomes" id="UP000198757">
    <property type="component" value="Unassembled WGS sequence"/>
</dbReference>
<dbReference type="InterPro" id="IPR025150">
    <property type="entry name" value="GH123_cat"/>
</dbReference>
<protein>
    <recommendedName>
        <fullName evidence="1">Glycoside hydrolase 123 catalytic domain-containing protein</fullName>
    </recommendedName>
</protein>